<name>A0AAD5Q5W0_PYTIN</name>
<dbReference type="AlphaFoldDB" id="A0AAD5Q5W0"/>
<dbReference type="Proteomes" id="UP001209570">
    <property type="component" value="Unassembled WGS sequence"/>
</dbReference>
<proteinExistence type="predicted"/>
<sequence length="199" mass="22040">MASATEIQGLTYRGDHASSWFLEASNSQVIPFTASHVNAITWKHFTTGQVSSRGGFRVLYHDNLMVKAKLGACMELGSSTLQVQGHFVSRRYVERERTVFVWGVRFVTTEGFRVDQGSSLALALQEDGWSITTPVEGSDCVVVHDVTRFRAVRPLSSARDQESPIDADAIAGLVHAAGSQFIAEWHERWERLLISSMAP</sequence>
<accession>A0AAD5Q5W0</accession>
<gene>
    <name evidence="1" type="ORF">P43SY_007404</name>
</gene>
<reference evidence="1" key="1">
    <citation type="submission" date="2021-12" db="EMBL/GenBank/DDBJ databases">
        <title>Prjna785345.</title>
        <authorList>
            <person name="Rujirawat T."/>
            <person name="Krajaejun T."/>
        </authorList>
    </citation>
    <scope>NUCLEOTIDE SEQUENCE</scope>
    <source>
        <strain evidence="1">Pi057C3</strain>
    </source>
</reference>
<comment type="caution">
    <text evidence="1">The sequence shown here is derived from an EMBL/GenBank/DDBJ whole genome shotgun (WGS) entry which is preliminary data.</text>
</comment>
<organism evidence="1 2">
    <name type="scientific">Pythium insidiosum</name>
    <name type="common">Pythiosis disease agent</name>
    <dbReference type="NCBI Taxonomy" id="114742"/>
    <lineage>
        <taxon>Eukaryota</taxon>
        <taxon>Sar</taxon>
        <taxon>Stramenopiles</taxon>
        <taxon>Oomycota</taxon>
        <taxon>Peronosporomycetes</taxon>
        <taxon>Pythiales</taxon>
        <taxon>Pythiaceae</taxon>
        <taxon>Pythium</taxon>
    </lineage>
</organism>
<evidence type="ECO:0000313" key="2">
    <source>
        <dbReference type="Proteomes" id="UP001209570"/>
    </source>
</evidence>
<keyword evidence="2" id="KW-1185">Reference proteome</keyword>
<dbReference type="EMBL" id="JAKCXM010000204">
    <property type="protein sequence ID" value="KAJ0398791.1"/>
    <property type="molecule type" value="Genomic_DNA"/>
</dbReference>
<protein>
    <submittedName>
        <fullName evidence="1">Uncharacterized protein</fullName>
    </submittedName>
</protein>
<evidence type="ECO:0000313" key="1">
    <source>
        <dbReference type="EMBL" id="KAJ0398791.1"/>
    </source>
</evidence>